<name>A0A9D3MRM6_ANGAN</name>
<dbReference type="Proteomes" id="UP001044222">
    <property type="component" value="Unassembled WGS sequence"/>
</dbReference>
<dbReference type="InterPro" id="IPR015940">
    <property type="entry name" value="UBA"/>
</dbReference>
<dbReference type="AlphaFoldDB" id="A0A9D3MRM6"/>
<dbReference type="EMBL" id="JAFIRN010000002">
    <property type="protein sequence ID" value="KAG5853879.1"/>
    <property type="molecule type" value="Genomic_DNA"/>
</dbReference>
<feature type="non-terminal residue" evidence="3">
    <location>
        <position position="1"/>
    </location>
</feature>
<reference evidence="3" key="1">
    <citation type="submission" date="2021-01" db="EMBL/GenBank/DDBJ databases">
        <title>A chromosome-scale assembly of European eel, Anguilla anguilla.</title>
        <authorList>
            <person name="Henkel C."/>
            <person name="Jong-Raadsen S.A."/>
            <person name="Dufour S."/>
            <person name="Weltzien F.-A."/>
            <person name="Palstra A.P."/>
            <person name="Pelster B."/>
            <person name="Spaink H.P."/>
            <person name="Van Den Thillart G.E."/>
            <person name="Jansen H."/>
            <person name="Zahm M."/>
            <person name="Klopp C."/>
            <person name="Cedric C."/>
            <person name="Louis A."/>
            <person name="Berthelot C."/>
            <person name="Parey E."/>
            <person name="Roest Crollius H."/>
            <person name="Montfort J."/>
            <person name="Robinson-Rechavi M."/>
            <person name="Bucao C."/>
            <person name="Bouchez O."/>
            <person name="Gislard M."/>
            <person name="Lluch J."/>
            <person name="Milhes M."/>
            <person name="Lampietro C."/>
            <person name="Lopez Roques C."/>
            <person name="Donnadieu C."/>
            <person name="Braasch I."/>
            <person name="Desvignes T."/>
            <person name="Postlethwait J."/>
            <person name="Bobe J."/>
            <person name="Guiguen Y."/>
            <person name="Dirks R."/>
        </authorList>
    </citation>
    <scope>NUCLEOTIDE SEQUENCE</scope>
    <source>
        <strain evidence="3">Tag_6206</strain>
        <tissue evidence="3">Liver</tissue>
    </source>
</reference>
<keyword evidence="4" id="KW-1185">Reference proteome</keyword>
<feature type="region of interest" description="Disordered" evidence="1">
    <location>
        <begin position="63"/>
        <end position="118"/>
    </location>
</feature>
<dbReference type="SMART" id="SM00165">
    <property type="entry name" value="UBA"/>
    <property type="match status" value="1"/>
</dbReference>
<feature type="compositionally biased region" description="Basic and acidic residues" evidence="1">
    <location>
        <begin position="194"/>
        <end position="204"/>
    </location>
</feature>
<dbReference type="Gene3D" id="1.10.8.10">
    <property type="entry name" value="DNA helicase RuvA subunit, C-terminal domain"/>
    <property type="match status" value="1"/>
</dbReference>
<feature type="region of interest" description="Disordered" evidence="1">
    <location>
        <begin position="1"/>
        <end position="21"/>
    </location>
</feature>
<gene>
    <name evidence="3" type="ORF">ANANG_G00031510</name>
</gene>
<comment type="caution">
    <text evidence="3">The sequence shown here is derived from an EMBL/GenBank/DDBJ whole genome shotgun (WGS) entry which is preliminary data.</text>
</comment>
<sequence length="204" mass="22527">KKLTRRRRSPAHIRRGNPRKNNSHIFCSWGKQFIALHCHFYLLANNRKMQSCGVVECTTNRAKSSPAESQSLPEPTMAPAPEPVHAAIPIPRNEDKCDTQNQGLSGSEAAGTAQKEDSQCWAMTESKVVEITLMGFEREKVVAALEASFGNSERAVEYLLEGFPSQPVQESRPSDRYSVGADTQTTDEGPSEGRSPDDTPQEKP</sequence>
<evidence type="ECO:0000313" key="4">
    <source>
        <dbReference type="Proteomes" id="UP001044222"/>
    </source>
</evidence>
<evidence type="ECO:0000259" key="2">
    <source>
        <dbReference type="PROSITE" id="PS50030"/>
    </source>
</evidence>
<dbReference type="PROSITE" id="PS50030">
    <property type="entry name" value="UBA"/>
    <property type="match status" value="1"/>
</dbReference>
<dbReference type="Pfam" id="PF00627">
    <property type="entry name" value="UBA"/>
    <property type="match status" value="1"/>
</dbReference>
<feature type="domain" description="UBA" evidence="2">
    <location>
        <begin position="122"/>
        <end position="162"/>
    </location>
</feature>
<evidence type="ECO:0000313" key="3">
    <source>
        <dbReference type="EMBL" id="KAG5853879.1"/>
    </source>
</evidence>
<dbReference type="InterPro" id="IPR009060">
    <property type="entry name" value="UBA-like_sf"/>
</dbReference>
<proteinExistence type="predicted"/>
<protein>
    <recommendedName>
        <fullName evidence="2">UBA domain-containing protein</fullName>
    </recommendedName>
</protein>
<accession>A0A9D3MRM6</accession>
<dbReference type="FunFam" id="1.10.8.10:FF:000003">
    <property type="entry name" value="UV excision repair protein RAD23 homolog"/>
    <property type="match status" value="1"/>
</dbReference>
<evidence type="ECO:0000256" key="1">
    <source>
        <dbReference type="SAM" id="MobiDB-lite"/>
    </source>
</evidence>
<feature type="region of interest" description="Disordered" evidence="1">
    <location>
        <begin position="163"/>
        <end position="204"/>
    </location>
</feature>
<organism evidence="3 4">
    <name type="scientific">Anguilla anguilla</name>
    <name type="common">European freshwater eel</name>
    <name type="synonym">Muraena anguilla</name>
    <dbReference type="NCBI Taxonomy" id="7936"/>
    <lineage>
        <taxon>Eukaryota</taxon>
        <taxon>Metazoa</taxon>
        <taxon>Chordata</taxon>
        <taxon>Craniata</taxon>
        <taxon>Vertebrata</taxon>
        <taxon>Euteleostomi</taxon>
        <taxon>Actinopterygii</taxon>
        <taxon>Neopterygii</taxon>
        <taxon>Teleostei</taxon>
        <taxon>Anguilliformes</taxon>
        <taxon>Anguillidae</taxon>
        <taxon>Anguilla</taxon>
    </lineage>
</organism>
<dbReference type="SUPFAM" id="SSF46934">
    <property type="entry name" value="UBA-like"/>
    <property type="match status" value="1"/>
</dbReference>
<feature type="compositionally biased region" description="Polar residues" evidence="1">
    <location>
        <begin position="63"/>
        <end position="73"/>
    </location>
</feature>